<dbReference type="NCBIfam" id="TIGR02980">
    <property type="entry name" value="SigBFG"/>
    <property type="match status" value="1"/>
</dbReference>
<dbReference type="EMBL" id="AP027924">
    <property type="protein sequence ID" value="BED91818.1"/>
    <property type="molecule type" value="Genomic_DNA"/>
</dbReference>
<dbReference type="InterPro" id="IPR013325">
    <property type="entry name" value="RNA_pol_sigma_r2"/>
</dbReference>
<dbReference type="AlphaFoldDB" id="A0AA48HUX9"/>
<dbReference type="NCBIfam" id="TIGR02937">
    <property type="entry name" value="sigma70-ECF"/>
    <property type="match status" value="1"/>
</dbReference>
<dbReference type="NCBIfam" id="NF006071">
    <property type="entry name" value="PRK08215.1"/>
    <property type="match status" value="1"/>
</dbReference>
<evidence type="ECO:0000256" key="3">
    <source>
        <dbReference type="ARBA" id="ARBA00023082"/>
    </source>
</evidence>
<dbReference type="SUPFAM" id="SSF88659">
    <property type="entry name" value="Sigma3 and sigma4 domains of RNA polymerase sigma factors"/>
    <property type="match status" value="2"/>
</dbReference>
<dbReference type="Gene3D" id="1.20.140.160">
    <property type="match status" value="1"/>
</dbReference>
<evidence type="ECO:0000256" key="6">
    <source>
        <dbReference type="RuleBase" id="RU362124"/>
    </source>
</evidence>
<comment type="similarity">
    <text evidence="6">Belongs to the sigma-70 factor family.</text>
</comment>
<dbReference type="GO" id="GO:0003677">
    <property type="term" value="F:DNA binding"/>
    <property type="evidence" value="ECO:0007669"/>
    <property type="project" value="UniProtKB-KW"/>
</dbReference>
<gene>
    <name evidence="9" type="ORF">CfP315_0349</name>
</gene>
<evidence type="ECO:0000259" key="7">
    <source>
        <dbReference type="PROSITE" id="PS00715"/>
    </source>
</evidence>
<dbReference type="PROSITE" id="PS00716">
    <property type="entry name" value="SIGMA70_2"/>
    <property type="match status" value="1"/>
</dbReference>
<dbReference type="Gene3D" id="1.20.120.1810">
    <property type="match status" value="1"/>
</dbReference>
<dbReference type="InterPro" id="IPR014322">
    <property type="entry name" value="RNA_pol_sigma-B/F/G"/>
</dbReference>
<comment type="function">
    <text evidence="6">Sigma factors are initiation factors that promote the attachment of RNA polymerase to specific initiation sites and are then released.</text>
</comment>
<evidence type="ECO:0000313" key="9">
    <source>
        <dbReference type="EMBL" id="BED91818.1"/>
    </source>
</evidence>
<dbReference type="SUPFAM" id="SSF88946">
    <property type="entry name" value="Sigma2 domain of RNA polymerase sigma factors"/>
    <property type="match status" value="1"/>
</dbReference>
<dbReference type="PANTHER" id="PTHR30603">
    <property type="entry name" value="RNA POLYMERASE SIGMA FACTOR RPO"/>
    <property type="match status" value="1"/>
</dbReference>
<evidence type="ECO:0000256" key="1">
    <source>
        <dbReference type="ARBA" id="ARBA00022969"/>
    </source>
</evidence>
<dbReference type="KEGG" id="ips:CfP315_0349"/>
<dbReference type="InterPro" id="IPR000943">
    <property type="entry name" value="RNA_pol_sigma70"/>
</dbReference>
<dbReference type="PROSITE" id="PS00715">
    <property type="entry name" value="SIGMA70_1"/>
    <property type="match status" value="1"/>
</dbReference>
<proteinExistence type="inferred from homology"/>
<evidence type="ECO:0000256" key="2">
    <source>
        <dbReference type="ARBA" id="ARBA00023015"/>
    </source>
</evidence>
<feature type="domain" description="RNA polymerase sigma-70" evidence="8">
    <location>
        <begin position="227"/>
        <end position="253"/>
    </location>
</feature>
<dbReference type="InterPro" id="IPR050239">
    <property type="entry name" value="Sigma-70_RNA_pol_init_factors"/>
</dbReference>
<dbReference type="PANTHER" id="PTHR30603:SF17">
    <property type="entry name" value="RNA POLYMERASE SIGMA-G FACTOR"/>
    <property type="match status" value="1"/>
</dbReference>
<keyword evidence="2 6" id="KW-0805">Transcription regulation</keyword>
<feature type="domain" description="RNA polymerase sigma-70" evidence="7">
    <location>
        <begin position="65"/>
        <end position="78"/>
    </location>
</feature>
<dbReference type="GO" id="GO:0030435">
    <property type="term" value="P:sporulation resulting in formation of a cellular spore"/>
    <property type="evidence" value="ECO:0007669"/>
    <property type="project" value="UniProtKB-KW"/>
</dbReference>
<dbReference type="InterPro" id="IPR007624">
    <property type="entry name" value="RNA_pol_sigma70_r3"/>
</dbReference>
<protein>
    <recommendedName>
        <fullName evidence="6">RNA polymerase sigma factor</fullName>
    </recommendedName>
</protein>
<dbReference type="CDD" id="cd06171">
    <property type="entry name" value="Sigma70_r4"/>
    <property type="match status" value="1"/>
</dbReference>
<sequence length="260" mass="29941">MKNRIEICGMNTKDLKVLTEKEKMHLLSKFKNGDMKAREKLVEGNLRLVLSVVQKFSGRGEILDDLFQIGCIGLMKSIDNFDVSKNTRFSTYAVPMIIGEIKRYLRDNNSVRISRSLRDIAYKALQVKEKLIFENNKEPKISEISSELMIPEETIAIALESILEPISLQEPIFNDRNSTENLCVIDQIGDSNDDVSWSEELSIKQVMQDLNEREKKIIFLRFFKGFTQIEVAQNLSMSQAQISRLEKNAVKKIYKIKEAL</sequence>
<evidence type="ECO:0000256" key="4">
    <source>
        <dbReference type="ARBA" id="ARBA00023125"/>
    </source>
</evidence>
<dbReference type="Pfam" id="PF04542">
    <property type="entry name" value="Sigma70_r2"/>
    <property type="match status" value="1"/>
</dbReference>
<dbReference type="InterPro" id="IPR007630">
    <property type="entry name" value="RNA_pol_sigma70_r4"/>
</dbReference>
<keyword evidence="3 6" id="KW-0731">Sigma factor</keyword>
<dbReference type="InterPro" id="IPR014284">
    <property type="entry name" value="RNA_pol_sigma-70_dom"/>
</dbReference>
<dbReference type="InterPro" id="IPR007627">
    <property type="entry name" value="RNA_pol_sigma70_r2"/>
</dbReference>
<evidence type="ECO:0000256" key="5">
    <source>
        <dbReference type="ARBA" id="ARBA00023163"/>
    </source>
</evidence>
<accession>A0AA48HUX9</accession>
<evidence type="ECO:0000259" key="8">
    <source>
        <dbReference type="PROSITE" id="PS00716"/>
    </source>
</evidence>
<keyword evidence="1" id="KW-0749">Sporulation</keyword>
<keyword evidence="4 6" id="KW-0238">DNA-binding</keyword>
<name>A0AA48HUX9_9FIRM</name>
<reference evidence="9" key="1">
    <citation type="journal article" date="2023" name="ISME J.">
        <title>Emergence of putative energy parasites within Clostridia revealed by genome analysis of a novel endosymbiotic clade.</title>
        <authorList>
            <person name="Takahashi K."/>
            <person name="Kuwahara H."/>
            <person name="Horikawa Y."/>
            <person name="Izawa K."/>
            <person name="Kato D."/>
            <person name="Inagaki T."/>
            <person name="Yuki M."/>
            <person name="Ohkuma M."/>
            <person name="Hongoh Y."/>
        </authorList>
    </citation>
    <scope>NUCLEOTIDE SEQUENCE</scope>
    <source>
        <strain evidence="9">CfP3-15</strain>
    </source>
</reference>
<dbReference type="GO" id="GO:0006352">
    <property type="term" value="P:DNA-templated transcription initiation"/>
    <property type="evidence" value="ECO:0007669"/>
    <property type="project" value="InterPro"/>
</dbReference>
<keyword evidence="5 6" id="KW-0804">Transcription</keyword>
<dbReference type="Pfam" id="PF04539">
    <property type="entry name" value="Sigma70_r3"/>
    <property type="match status" value="1"/>
</dbReference>
<dbReference type="PRINTS" id="PR00046">
    <property type="entry name" value="SIGMA70FCT"/>
</dbReference>
<dbReference type="InterPro" id="IPR013324">
    <property type="entry name" value="RNA_pol_sigma_r3/r4-like"/>
</dbReference>
<dbReference type="GO" id="GO:0016987">
    <property type="term" value="F:sigma factor activity"/>
    <property type="evidence" value="ECO:0007669"/>
    <property type="project" value="UniProtKB-KW"/>
</dbReference>
<dbReference type="Proteomes" id="UP001337580">
    <property type="component" value="Chromosome"/>
</dbReference>
<organism evidence="9">
    <name type="scientific">Candidatus Improbicoccus pseudotrichonymphae</name>
    <dbReference type="NCBI Taxonomy" id="3033792"/>
    <lineage>
        <taxon>Bacteria</taxon>
        <taxon>Bacillati</taxon>
        <taxon>Bacillota</taxon>
        <taxon>Clostridia</taxon>
        <taxon>Candidatus Improbicoccus</taxon>
    </lineage>
</organism>
<dbReference type="Pfam" id="PF04545">
    <property type="entry name" value="Sigma70_r4"/>
    <property type="match status" value="1"/>
</dbReference>